<comment type="caution">
    <text evidence="1">The sequence shown here is derived from an EMBL/GenBank/DDBJ whole genome shotgun (WGS) entry which is preliminary data.</text>
</comment>
<reference evidence="1 2" key="1">
    <citation type="submission" date="2020-06" db="EMBL/GenBank/DDBJ databases">
        <title>Transcriptomic and genomic resources for Thalictrum thalictroides and T. hernandezii: Facilitating candidate gene discovery in an emerging model plant lineage.</title>
        <authorList>
            <person name="Arias T."/>
            <person name="Riano-Pachon D.M."/>
            <person name="Di Stilio V.S."/>
        </authorList>
    </citation>
    <scope>NUCLEOTIDE SEQUENCE [LARGE SCALE GENOMIC DNA]</scope>
    <source>
        <strain evidence="2">cv. WT478/WT964</strain>
        <tissue evidence="1">Leaves</tissue>
    </source>
</reference>
<organism evidence="1 2">
    <name type="scientific">Thalictrum thalictroides</name>
    <name type="common">Rue-anemone</name>
    <name type="synonym">Anemone thalictroides</name>
    <dbReference type="NCBI Taxonomy" id="46969"/>
    <lineage>
        <taxon>Eukaryota</taxon>
        <taxon>Viridiplantae</taxon>
        <taxon>Streptophyta</taxon>
        <taxon>Embryophyta</taxon>
        <taxon>Tracheophyta</taxon>
        <taxon>Spermatophyta</taxon>
        <taxon>Magnoliopsida</taxon>
        <taxon>Ranunculales</taxon>
        <taxon>Ranunculaceae</taxon>
        <taxon>Thalictroideae</taxon>
        <taxon>Thalictrum</taxon>
    </lineage>
</organism>
<evidence type="ECO:0000313" key="1">
    <source>
        <dbReference type="EMBL" id="KAF5178693.1"/>
    </source>
</evidence>
<gene>
    <name evidence="1" type="ORF">FRX31_031721</name>
</gene>
<proteinExistence type="predicted"/>
<sequence length="93" mass="10472">MKAVERLSFETNIVLNQTKPVKPRRSFPRTSERTLNRLGSIHGLVICDVDGRAVTWITSCQNFILIKSKNRIVIFSAGTPINLIYGQKSQVEA</sequence>
<name>A0A7J6V1J2_THATH</name>
<dbReference type="AlphaFoldDB" id="A0A7J6V1J2"/>
<dbReference type="Proteomes" id="UP000554482">
    <property type="component" value="Unassembled WGS sequence"/>
</dbReference>
<accession>A0A7J6V1J2</accession>
<evidence type="ECO:0000313" key="2">
    <source>
        <dbReference type="Proteomes" id="UP000554482"/>
    </source>
</evidence>
<keyword evidence="2" id="KW-1185">Reference proteome</keyword>
<protein>
    <submittedName>
        <fullName evidence="1">Uncharacterized protein</fullName>
    </submittedName>
</protein>
<dbReference type="EMBL" id="JABWDY010039739">
    <property type="protein sequence ID" value="KAF5178693.1"/>
    <property type="molecule type" value="Genomic_DNA"/>
</dbReference>